<evidence type="ECO:0000313" key="2">
    <source>
        <dbReference type="EMBL" id="SPJ81562.1"/>
    </source>
</evidence>
<reference evidence="2" key="1">
    <citation type="submission" date="2018-03" db="EMBL/GenBank/DDBJ databases">
        <authorList>
            <person name="Guldener U."/>
        </authorList>
    </citation>
    <scope>NUCLEOTIDE SEQUENCE</scope>
</reference>
<comment type="caution">
    <text evidence="2">The sequence shown here is derived from an EMBL/GenBank/DDBJ whole genome shotgun (WGS) entry which is preliminary data.</text>
</comment>
<evidence type="ECO:0000256" key="1">
    <source>
        <dbReference type="SAM" id="MobiDB-lite"/>
    </source>
</evidence>
<feature type="compositionally biased region" description="Polar residues" evidence="1">
    <location>
        <begin position="45"/>
        <end position="65"/>
    </location>
</feature>
<feature type="compositionally biased region" description="Polar residues" evidence="1">
    <location>
        <begin position="1"/>
        <end position="37"/>
    </location>
</feature>
<gene>
    <name evidence="2" type="ORF">FTOL_08967</name>
</gene>
<name>A0AAE8SKY8_9HYPO</name>
<organism evidence="2 3">
    <name type="scientific">Fusarium torulosum</name>
    <dbReference type="NCBI Taxonomy" id="33205"/>
    <lineage>
        <taxon>Eukaryota</taxon>
        <taxon>Fungi</taxon>
        <taxon>Dikarya</taxon>
        <taxon>Ascomycota</taxon>
        <taxon>Pezizomycotina</taxon>
        <taxon>Sordariomycetes</taxon>
        <taxon>Hypocreomycetidae</taxon>
        <taxon>Hypocreales</taxon>
        <taxon>Nectriaceae</taxon>
        <taxon>Fusarium</taxon>
    </lineage>
</organism>
<proteinExistence type="predicted"/>
<feature type="region of interest" description="Disordered" evidence="1">
    <location>
        <begin position="1"/>
        <end position="78"/>
    </location>
</feature>
<keyword evidence="3" id="KW-1185">Reference proteome</keyword>
<dbReference type="Proteomes" id="UP001187734">
    <property type="component" value="Unassembled WGS sequence"/>
</dbReference>
<evidence type="ECO:0000313" key="3">
    <source>
        <dbReference type="Proteomes" id="UP001187734"/>
    </source>
</evidence>
<accession>A0AAE8SKY8</accession>
<sequence>MATDKTIQNEQSSPVDQQTDSSSENESKQMTKTSNNNELDRPGAESQQTPIKPQNQQPVQPASQETGKKSSAPRVKLDMDLDVEVELKAKIKGDLELAILEN</sequence>
<dbReference type="AlphaFoldDB" id="A0AAE8SKY8"/>
<protein>
    <submittedName>
        <fullName evidence="2">Uncharacterized protein</fullName>
    </submittedName>
</protein>
<dbReference type="EMBL" id="ONZP01000322">
    <property type="protein sequence ID" value="SPJ81562.1"/>
    <property type="molecule type" value="Genomic_DNA"/>
</dbReference>